<dbReference type="VEuPathDB" id="FungiDB:BD410DRAFT_840155"/>
<feature type="region of interest" description="Disordered" evidence="1">
    <location>
        <begin position="31"/>
        <end position="86"/>
    </location>
</feature>
<gene>
    <name evidence="2" type="ORF">BD410DRAFT_840155</name>
</gene>
<proteinExistence type="predicted"/>
<dbReference type="AlphaFoldDB" id="A0A4Y7Q307"/>
<reference evidence="2 3" key="1">
    <citation type="submission" date="2018-06" db="EMBL/GenBank/DDBJ databases">
        <title>A transcriptomic atlas of mushroom development highlights an independent origin of complex multicellularity.</title>
        <authorList>
            <consortium name="DOE Joint Genome Institute"/>
            <person name="Krizsan K."/>
            <person name="Almasi E."/>
            <person name="Merenyi Z."/>
            <person name="Sahu N."/>
            <person name="Viragh M."/>
            <person name="Koszo T."/>
            <person name="Mondo S."/>
            <person name="Kiss B."/>
            <person name="Balint B."/>
            <person name="Kues U."/>
            <person name="Barry K."/>
            <person name="Hegedus J.C."/>
            <person name="Henrissat B."/>
            <person name="Johnson J."/>
            <person name="Lipzen A."/>
            <person name="Ohm R."/>
            <person name="Nagy I."/>
            <person name="Pangilinan J."/>
            <person name="Yan J."/>
            <person name="Xiong Y."/>
            <person name="Grigoriev I.V."/>
            <person name="Hibbett D.S."/>
            <person name="Nagy L.G."/>
        </authorList>
    </citation>
    <scope>NUCLEOTIDE SEQUENCE [LARGE SCALE GENOMIC DNA]</scope>
    <source>
        <strain evidence="2 3">SZMC22713</strain>
    </source>
</reference>
<dbReference type="OrthoDB" id="2689990at2759"/>
<name>A0A4Y7Q307_9AGAM</name>
<keyword evidence="3" id="KW-1185">Reference proteome</keyword>
<sequence>MDCPRVKTYLVEHEDVLGADPRFSTLYLVGRAVPAPAPEQQQQPPNDQPNEMPQHPQQPPADQPNPDQHGPHPLNENPPVQPHQIPDHIEEDAPLNLQPGAHQPPPDMPLIPSVDNLSQTVATMFPDADAATRRDYLDGLRTINQRFVSAQERDGPFPSLATQPQAADRGVTGGLLRGGAFLDPPAVVAKLRRGWHDHIPLNLLTDSACATAGHSPSLAQDSLRVHDGQLLVSSTALDPSREHLMSAADLLQAYPRLIRMIRSHYSGPNPDRLANSFQAHYSMLLARPEFWQQTSFMIEFDIHIRKCFLQEPFDLAIWQADVWQTMLEANVFSLRAAAQAPRNFYGHNSVPSRDNDSRFSY</sequence>
<evidence type="ECO:0000313" key="3">
    <source>
        <dbReference type="Proteomes" id="UP000294933"/>
    </source>
</evidence>
<protein>
    <submittedName>
        <fullName evidence="2">Uncharacterized protein</fullName>
    </submittedName>
</protein>
<evidence type="ECO:0000256" key="1">
    <source>
        <dbReference type="SAM" id="MobiDB-lite"/>
    </source>
</evidence>
<dbReference type="Proteomes" id="UP000294933">
    <property type="component" value="Unassembled WGS sequence"/>
</dbReference>
<evidence type="ECO:0000313" key="2">
    <source>
        <dbReference type="EMBL" id="TDL22034.1"/>
    </source>
</evidence>
<accession>A0A4Y7Q307</accession>
<organism evidence="2 3">
    <name type="scientific">Rickenella mellea</name>
    <dbReference type="NCBI Taxonomy" id="50990"/>
    <lineage>
        <taxon>Eukaryota</taxon>
        <taxon>Fungi</taxon>
        <taxon>Dikarya</taxon>
        <taxon>Basidiomycota</taxon>
        <taxon>Agaricomycotina</taxon>
        <taxon>Agaricomycetes</taxon>
        <taxon>Hymenochaetales</taxon>
        <taxon>Rickenellaceae</taxon>
        <taxon>Rickenella</taxon>
    </lineage>
</organism>
<feature type="compositionally biased region" description="Low complexity" evidence="1">
    <location>
        <begin position="38"/>
        <end position="55"/>
    </location>
</feature>
<feature type="region of interest" description="Disordered" evidence="1">
    <location>
        <begin position="94"/>
        <end position="113"/>
    </location>
</feature>
<dbReference type="EMBL" id="ML170177">
    <property type="protein sequence ID" value="TDL22034.1"/>
    <property type="molecule type" value="Genomic_DNA"/>
</dbReference>